<evidence type="ECO:0000313" key="2">
    <source>
        <dbReference type="EMBL" id="KAK0610123.1"/>
    </source>
</evidence>
<feature type="region of interest" description="Disordered" evidence="1">
    <location>
        <begin position="60"/>
        <end position="96"/>
    </location>
</feature>
<protein>
    <submittedName>
        <fullName evidence="2">Uncharacterized protein</fullName>
    </submittedName>
</protein>
<name>A0AA39WAF2_9PEZI</name>
<evidence type="ECO:0000256" key="1">
    <source>
        <dbReference type="SAM" id="MobiDB-lite"/>
    </source>
</evidence>
<proteinExistence type="predicted"/>
<evidence type="ECO:0000313" key="3">
    <source>
        <dbReference type="Proteomes" id="UP001174934"/>
    </source>
</evidence>
<dbReference type="Proteomes" id="UP001174934">
    <property type="component" value="Unassembled WGS sequence"/>
</dbReference>
<organism evidence="2 3">
    <name type="scientific">Bombardia bombarda</name>
    <dbReference type="NCBI Taxonomy" id="252184"/>
    <lineage>
        <taxon>Eukaryota</taxon>
        <taxon>Fungi</taxon>
        <taxon>Dikarya</taxon>
        <taxon>Ascomycota</taxon>
        <taxon>Pezizomycotina</taxon>
        <taxon>Sordariomycetes</taxon>
        <taxon>Sordariomycetidae</taxon>
        <taxon>Sordariales</taxon>
        <taxon>Lasiosphaeriaceae</taxon>
        <taxon>Bombardia</taxon>
    </lineage>
</organism>
<feature type="region of interest" description="Disordered" evidence="1">
    <location>
        <begin position="405"/>
        <end position="490"/>
    </location>
</feature>
<dbReference type="EMBL" id="JAULSR010000011">
    <property type="protein sequence ID" value="KAK0610123.1"/>
    <property type="molecule type" value="Genomic_DNA"/>
</dbReference>
<feature type="compositionally biased region" description="Pro residues" evidence="1">
    <location>
        <begin position="647"/>
        <end position="658"/>
    </location>
</feature>
<feature type="region of interest" description="Disordered" evidence="1">
    <location>
        <begin position="642"/>
        <end position="689"/>
    </location>
</feature>
<feature type="compositionally biased region" description="Basic and acidic residues" evidence="1">
    <location>
        <begin position="84"/>
        <end position="96"/>
    </location>
</feature>
<comment type="caution">
    <text evidence="2">The sequence shown here is derived from an EMBL/GenBank/DDBJ whole genome shotgun (WGS) entry which is preliminary data.</text>
</comment>
<accession>A0AA39WAF2</accession>
<sequence length="734" mass="82516">MASQNRRALALPNLWMCTNCGRWNWLDIDPLSTTFASRDFYDYGQLKQDKPFTVTENGQKLEMAPLKPNPKGTGLSLPNPLPYRKQDLPDPKKNRYKDDENPHVCRHCNKAWNWFTVLMQCRDKPEPSYLRTVGGLFLYSKHLAPHGWVCCDPQHSHVSEQTNQEHRDQCAVTHSRWRGTPEEFDIDHKCLGKTKDQSITHQGDHCNSCAVVNYFGEVLIFMDRRPYLKDGRPRPWDQIHPDFLENLKGPLARHVRAYKELQQKYPGTDPRTKKDLVGFEKDHPHIAKLIDDVHPQTVLERCVEFAIRVDKLYNNVIAKGTVGFEHCSGKHRGLWEREIDTKANNPGCCPRDNPFVELGFRQQWGIMMLSYPQLLPPDDPVNDEIRNAMVAQYLHFGSNIYSASEGSRREATNNSSPDPAPAGVQVSADCHSPSHYLPNMASSSSSSSRQSSSSPAPAGTGFPPGYTSPSSILPGPTSPSLSLDRQRSPVPAGADPLFELFHSSPLPLASPFPTDIFKYHDDPWVDFLMQRLAIIDQDIPMKNLPTPLAWVQNPTKANRQAKEPGKWTNRQRQLANLLTWGARKRGIDYGEVLKAQLKQAGLGKINQVDQWERLVAKVMTYFLANGSLPEFNSSTIEPSKVLGIPRSTPPPHDYPQPPSVANYGSVAPVQPLHHFPPPSQQSLPQYGGSGFPNVSISQWNQASFSSQYYSGAQQHGALPSQSFSSVSYRPQPTQ</sequence>
<gene>
    <name evidence="2" type="ORF">B0T17DRAFT_545937</name>
</gene>
<keyword evidence="3" id="KW-1185">Reference proteome</keyword>
<dbReference type="AlphaFoldDB" id="A0AA39WAF2"/>
<reference evidence="2" key="1">
    <citation type="submission" date="2023-06" db="EMBL/GenBank/DDBJ databases">
        <title>Genome-scale phylogeny and comparative genomics of the fungal order Sordariales.</title>
        <authorList>
            <consortium name="Lawrence Berkeley National Laboratory"/>
            <person name="Hensen N."/>
            <person name="Bonometti L."/>
            <person name="Westerberg I."/>
            <person name="Brannstrom I.O."/>
            <person name="Guillou S."/>
            <person name="Cros-Aarteil S."/>
            <person name="Calhoun S."/>
            <person name="Haridas S."/>
            <person name="Kuo A."/>
            <person name="Mondo S."/>
            <person name="Pangilinan J."/>
            <person name="Riley R."/>
            <person name="LaButti K."/>
            <person name="Andreopoulos B."/>
            <person name="Lipzen A."/>
            <person name="Chen C."/>
            <person name="Yanf M."/>
            <person name="Daum C."/>
            <person name="Ng V."/>
            <person name="Clum A."/>
            <person name="Steindorff A."/>
            <person name="Ohm R."/>
            <person name="Martin F."/>
            <person name="Silar P."/>
            <person name="Natvig D."/>
            <person name="Lalanne C."/>
            <person name="Gautier V."/>
            <person name="Ament-velasquez S.L."/>
            <person name="Kruys A."/>
            <person name="Hutchinson M.I."/>
            <person name="Powell A.J."/>
            <person name="Barry K."/>
            <person name="Miller A.N."/>
            <person name="Grigoriev I.V."/>
            <person name="Debuchy R."/>
            <person name="Gladieux P."/>
            <person name="Thoren M.H."/>
            <person name="Johannesson H."/>
        </authorList>
    </citation>
    <scope>NUCLEOTIDE SEQUENCE</scope>
    <source>
        <strain evidence="2">SMH3391-2</strain>
    </source>
</reference>
<feature type="compositionally biased region" description="Low complexity" evidence="1">
    <location>
        <begin position="442"/>
        <end position="454"/>
    </location>
</feature>